<evidence type="ECO:0000313" key="4">
    <source>
        <dbReference type="EMBL" id="KAG2375392.1"/>
    </source>
</evidence>
<dbReference type="EMBL" id="PYSW02000039">
    <property type="protein sequence ID" value="KAG2375392.1"/>
    <property type="molecule type" value="Genomic_DNA"/>
</dbReference>
<dbReference type="GO" id="GO:0035556">
    <property type="term" value="P:intracellular signal transduction"/>
    <property type="evidence" value="ECO:0007669"/>
    <property type="project" value="InterPro"/>
</dbReference>
<organism evidence="4 5">
    <name type="scientific">Naegleria lovaniensis</name>
    <name type="common">Amoeba</name>
    <dbReference type="NCBI Taxonomy" id="51637"/>
    <lineage>
        <taxon>Eukaryota</taxon>
        <taxon>Discoba</taxon>
        <taxon>Heterolobosea</taxon>
        <taxon>Tetramitia</taxon>
        <taxon>Eutetramitia</taxon>
        <taxon>Vahlkampfiidae</taxon>
        <taxon>Naegleria</taxon>
    </lineage>
</organism>
<keyword evidence="2" id="KW-0812">Transmembrane</keyword>
<dbReference type="AlphaFoldDB" id="A0AA88GDA1"/>
<evidence type="ECO:0000259" key="3">
    <source>
        <dbReference type="PROSITE" id="PS50125"/>
    </source>
</evidence>
<dbReference type="PROSITE" id="PS50125">
    <property type="entry name" value="GUANYLATE_CYCLASE_2"/>
    <property type="match status" value="1"/>
</dbReference>
<dbReference type="InterPro" id="IPR001054">
    <property type="entry name" value="A/G_cyclase"/>
</dbReference>
<dbReference type="PANTHER" id="PTHR43081">
    <property type="entry name" value="ADENYLATE CYCLASE, TERMINAL-DIFFERENTIATION SPECIFIC-RELATED"/>
    <property type="match status" value="1"/>
</dbReference>
<dbReference type="GeneID" id="68102469"/>
<keyword evidence="2" id="KW-1133">Transmembrane helix</keyword>
<accession>A0AA88GDA1</accession>
<evidence type="ECO:0000256" key="2">
    <source>
        <dbReference type="SAM" id="Phobius"/>
    </source>
</evidence>
<name>A0AA88GDA1_NAELO</name>
<dbReference type="InterPro" id="IPR050697">
    <property type="entry name" value="Adenylyl/Guanylyl_Cyclase_3/4"/>
</dbReference>
<feature type="compositionally biased region" description="Polar residues" evidence="1">
    <location>
        <begin position="15"/>
        <end position="24"/>
    </location>
</feature>
<comment type="caution">
    <text evidence="4">The sequence shown here is derived from an EMBL/GenBank/DDBJ whole genome shotgun (WGS) entry which is preliminary data.</text>
</comment>
<feature type="transmembrane region" description="Helical" evidence="2">
    <location>
        <begin position="99"/>
        <end position="119"/>
    </location>
</feature>
<dbReference type="Gene3D" id="3.30.70.1230">
    <property type="entry name" value="Nucleotide cyclase"/>
    <property type="match status" value="1"/>
</dbReference>
<dbReference type="RefSeq" id="XP_044544566.1">
    <property type="nucleotide sequence ID" value="XM_044685513.1"/>
</dbReference>
<dbReference type="CDD" id="cd07302">
    <property type="entry name" value="CHD"/>
    <property type="match status" value="1"/>
</dbReference>
<feature type="domain" description="Guanylate cyclase" evidence="3">
    <location>
        <begin position="563"/>
        <end position="696"/>
    </location>
</feature>
<evidence type="ECO:0000313" key="5">
    <source>
        <dbReference type="Proteomes" id="UP000816034"/>
    </source>
</evidence>
<keyword evidence="2" id="KW-0472">Membrane</keyword>
<reference evidence="4 5" key="1">
    <citation type="journal article" date="2018" name="BMC Genomics">
        <title>The genome of Naegleria lovaniensis, the basis for a comparative approach to unravel pathogenicity factors of the human pathogenic amoeba N. fowleri.</title>
        <authorList>
            <person name="Liechti N."/>
            <person name="Schurch N."/>
            <person name="Bruggmann R."/>
            <person name="Wittwer M."/>
        </authorList>
    </citation>
    <scope>NUCLEOTIDE SEQUENCE [LARGE SCALE GENOMIC DNA]</scope>
    <source>
        <strain evidence="4 5">ATCC 30569</strain>
    </source>
</reference>
<keyword evidence="5" id="KW-1185">Reference proteome</keyword>
<dbReference type="PANTHER" id="PTHR43081:SF1">
    <property type="entry name" value="ADENYLATE CYCLASE, TERMINAL-DIFFERENTIATION SPECIFIC"/>
    <property type="match status" value="1"/>
</dbReference>
<feature type="region of interest" description="Disordered" evidence="1">
    <location>
        <begin position="1"/>
        <end position="24"/>
    </location>
</feature>
<dbReference type="Pfam" id="PF00211">
    <property type="entry name" value="Guanylate_cyc"/>
    <property type="match status" value="1"/>
</dbReference>
<gene>
    <name evidence="4" type="ORF">C9374_010015</name>
</gene>
<sequence length="862" mass="97213">MKIHPTPPAKLEDPGTTSQCSSSTNISTQVVKASTNFVPEMTRSSTAVFSDTMSRSSLSMDSSLNILRLQQTLNGDEGQPLVKRVLRRVCPAPHSLQNVLMLIFLLQTFICIGSMIVLIQSSGDKSIEDISTIQSDAIALYINTHISTSKAILQQLHQLLSNSNHFFGDSIPNLQILSKRVLSLFAPTKLGYPMTTQFYYGNSLRNFISIEMTQTRQFVLIRDEMGTVITSTFNEFYEPVKEYQRNPNYDTLKRDWYKAGLKKQYPDYQWSNIFSRVTVKGICIAACTTVNYSTYNYTMNSQNGTLEKNPVTQVIGVHFDMIQMDFLLNQTILQFRDVQTKTMDIVIVERSGYIVTSSIGVIQDTSTQRVHLNSTSNDVFFLIYNELVNRNILYGVKGPSNSSLLYSDASSSNTTTIVLFVQGHRVSVKFINDGHGIDWVMILSAEKYGFVKTVFTSSPELLSLSIVLVVCGSLLAVVLTQIVSYSIMKVARDMSRIARLQVDQVKSSRVLKTVHELDMLQQSTKLVKSALHSFMKYIPRDIVKDIVKNGVGAKLGVASCNTSIMFTDIADFTNFSESSHVNVLLKVLSEYFRIITEAVEANHGVIDKFIGDGTMSLFSHPLYQVDDHAERCCHAALQALTEIEKFRHVCKRKGWPEVRIRVGINTGNAMIGNVGSKERFNYTAIGDTVNTAGRLETLNKRYDTTILIGQNTYELISKKFVCLFVDVIKLKGKARPIEVFTLESEISQASKKQLAVQDALLQAKDFMAHRKYMEMNETLDTLIENLDEWIDTENHNRTYMDEVMELNAFRSSVQFYGNPNICFSNLNFVKELRKRGKELQKLSQSTTVVTTVLDYSLTLNEK</sequence>
<evidence type="ECO:0000256" key="1">
    <source>
        <dbReference type="SAM" id="MobiDB-lite"/>
    </source>
</evidence>
<dbReference type="SMART" id="SM00044">
    <property type="entry name" value="CYCc"/>
    <property type="match status" value="1"/>
</dbReference>
<proteinExistence type="predicted"/>
<dbReference type="SUPFAM" id="SSF55073">
    <property type="entry name" value="Nucleotide cyclase"/>
    <property type="match status" value="1"/>
</dbReference>
<dbReference type="GO" id="GO:0009190">
    <property type="term" value="P:cyclic nucleotide biosynthetic process"/>
    <property type="evidence" value="ECO:0007669"/>
    <property type="project" value="InterPro"/>
</dbReference>
<dbReference type="Proteomes" id="UP000816034">
    <property type="component" value="Unassembled WGS sequence"/>
</dbReference>
<protein>
    <recommendedName>
        <fullName evidence="3">Guanylate cyclase domain-containing protein</fullName>
    </recommendedName>
</protein>
<dbReference type="InterPro" id="IPR029787">
    <property type="entry name" value="Nucleotide_cyclase"/>
</dbReference>